<feature type="domain" description="AB hydrolase-1" evidence="1">
    <location>
        <begin position="33"/>
        <end position="262"/>
    </location>
</feature>
<dbReference type="GO" id="GO:0047372">
    <property type="term" value="F:monoacylglycerol lipase activity"/>
    <property type="evidence" value="ECO:0007669"/>
    <property type="project" value="TreeGrafter"/>
</dbReference>
<dbReference type="PANTHER" id="PTHR43798">
    <property type="entry name" value="MONOACYLGLYCEROL LIPASE"/>
    <property type="match status" value="1"/>
</dbReference>
<organism evidence="2">
    <name type="scientific">hydrothermal vent metagenome</name>
    <dbReference type="NCBI Taxonomy" id="652676"/>
    <lineage>
        <taxon>unclassified sequences</taxon>
        <taxon>metagenomes</taxon>
        <taxon>ecological metagenomes</taxon>
    </lineage>
</organism>
<accession>A0A3B0UQS7</accession>
<dbReference type="AlphaFoldDB" id="A0A3B0UQS7"/>
<dbReference type="PANTHER" id="PTHR43798:SF33">
    <property type="entry name" value="HYDROLASE, PUTATIVE (AFU_ORTHOLOGUE AFUA_2G14860)-RELATED"/>
    <property type="match status" value="1"/>
</dbReference>
<dbReference type="GO" id="GO:0016020">
    <property type="term" value="C:membrane"/>
    <property type="evidence" value="ECO:0007669"/>
    <property type="project" value="TreeGrafter"/>
</dbReference>
<evidence type="ECO:0000313" key="2">
    <source>
        <dbReference type="EMBL" id="VAW33435.1"/>
    </source>
</evidence>
<dbReference type="PRINTS" id="PR00111">
    <property type="entry name" value="ABHYDROLASE"/>
</dbReference>
<dbReference type="GO" id="GO:0046464">
    <property type="term" value="P:acylglycerol catabolic process"/>
    <property type="evidence" value="ECO:0007669"/>
    <property type="project" value="TreeGrafter"/>
</dbReference>
<proteinExistence type="predicted"/>
<dbReference type="InterPro" id="IPR050266">
    <property type="entry name" value="AB_hydrolase_sf"/>
</dbReference>
<reference evidence="2" key="1">
    <citation type="submission" date="2018-06" db="EMBL/GenBank/DDBJ databases">
        <authorList>
            <person name="Zhirakovskaya E."/>
        </authorList>
    </citation>
    <scope>NUCLEOTIDE SEQUENCE</scope>
</reference>
<gene>
    <name evidence="2" type="ORF">MNBD_CHLOROFLEXI01-4947</name>
</gene>
<dbReference type="SUPFAM" id="SSF53474">
    <property type="entry name" value="alpha/beta-Hydrolases"/>
    <property type="match status" value="1"/>
</dbReference>
<dbReference type="Gene3D" id="3.40.50.1820">
    <property type="entry name" value="alpha/beta hydrolase"/>
    <property type="match status" value="1"/>
</dbReference>
<sequence length="283" mass="31497">MSNYPYPEIPRFELNALGIHTSYYEMGTPNGRPILLLHGMSASGDSFRETMHELASEHWLIAPDIPGFGHSDSTKPFNFPHLVEWLAAFYEARQLPPATLLGHSFGGTLAVTFAVEYPEDVDKLLLMAPAVLVSANYSEFLKRIGVGLGLIDLGSAVSQSKGWVKRQIKHGFYDPDSIHDSIWERRLVDYRLARQSADVLKASAFHDLRPFLNKVTHDVCLVWGENDKVVLPVNAQQLAEAIANAQIHLLPACGHAPMLEKPAAFQTIARQFFTEKESADFAD</sequence>
<dbReference type="InterPro" id="IPR000073">
    <property type="entry name" value="AB_hydrolase_1"/>
</dbReference>
<evidence type="ECO:0000259" key="1">
    <source>
        <dbReference type="Pfam" id="PF00561"/>
    </source>
</evidence>
<protein>
    <recommendedName>
        <fullName evidence="1">AB hydrolase-1 domain-containing protein</fullName>
    </recommendedName>
</protein>
<dbReference type="InterPro" id="IPR029058">
    <property type="entry name" value="AB_hydrolase_fold"/>
</dbReference>
<dbReference type="EMBL" id="UOEU01000448">
    <property type="protein sequence ID" value="VAW33435.1"/>
    <property type="molecule type" value="Genomic_DNA"/>
</dbReference>
<name>A0A3B0UQS7_9ZZZZ</name>
<dbReference type="Pfam" id="PF00561">
    <property type="entry name" value="Abhydrolase_1"/>
    <property type="match status" value="1"/>
</dbReference>